<keyword evidence="2" id="KW-1185">Reference proteome</keyword>
<name>V6IA85_9LEPT</name>
<dbReference type="Proteomes" id="UP000018747">
    <property type="component" value="Unassembled WGS sequence"/>
</dbReference>
<proteinExistence type="predicted"/>
<dbReference type="AlphaFoldDB" id="V6IA85"/>
<organism evidence="1 2">
    <name type="scientific">Leptospira alexanderi serovar Manhao 3 str. L 60</name>
    <dbReference type="NCBI Taxonomy" id="1049759"/>
    <lineage>
        <taxon>Bacteria</taxon>
        <taxon>Pseudomonadati</taxon>
        <taxon>Spirochaetota</taxon>
        <taxon>Spirochaetia</taxon>
        <taxon>Leptospirales</taxon>
        <taxon>Leptospiraceae</taxon>
        <taxon>Leptospira</taxon>
    </lineage>
</organism>
<reference evidence="1" key="1">
    <citation type="submission" date="2013-05" db="EMBL/GenBank/DDBJ databases">
        <authorList>
            <person name="Harkins D.M."/>
            <person name="Durkin A.S."/>
            <person name="Brinkac L.M."/>
            <person name="Haft D.H."/>
            <person name="Selengut J.D."/>
            <person name="Sanka R."/>
            <person name="DePew J."/>
            <person name="Purushe J."/>
            <person name="Hartskeerl R.A."/>
            <person name="Ahmed A."/>
            <person name="van der Linden H."/>
            <person name="Goris M.G.A."/>
            <person name="Vinetz J.M."/>
            <person name="Sutton G.G."/>
            <person name="Nierman W.C."/>
            <person name="Fouts D.E."/>
        </authorList>
    </citation>
    <scope>NUCLEOTIDE SEQUENCE [LARGE SCALE GENOMIC DNA]</scope>
    <source>
        <strain evidence="1">L 60</strain>
    </source>
</reference>
<evidence type="ECO:0000313" key="2">
    <source>
        <dbReference type="Proteomes" id="UP000018747"/>
    </source>
</evidence>
<protein>
    <submittedName>
        <fullName evidence="1">Uncharacterized protein</fullName>
    </submittedName>
</protein>
<dbReference type="EMBL" id="AHMT02000065">
    <property type="protein sequence ID" value="EQA60398.1"/>
    <property type="molecule type" value="Genomic_DNA"/>
</dbReference>
<sequence>MSRIYPKIFYQSARETLDIQTQTFYPSEIKYGLCKLFLKSQDRTLK</sequence>
<comment type="caution">
    <text evidence="1">The sequence shown here is derived from an EMBL/GenBank/DDBJ whole genome shotgun (WGS) entry which is preliminary data.</text>
</comment>
<accession>V6IA85</accession>
<evidence type="ECO:0000313" key="1">
    <source>
        <dbReference type="EMBL" id="EQA60398.1"/>
    </source>
</evidence>
<gene>
    <name evidence="1" type="ORF">LEP1GSC062_0329</name>
</gene>